<evidence type="ECO:0000256" key="4">
    <source>
        <dbReference type="ARBA" id="ARBA00018477"/>
    </source>
</evidence>
<keyword evidence="6" id="KW-0378">Hydrolase</keyword>
<keyword evidence="10" id="KW-1185">Reference proteome</keyword>
<dbReference type="GO" id="GO:0016787">
    <property type="term" value="F:hydrolase activity"/>
    <property type="evidence" value="ECO:0007669"/>
    <property type="project" value="UniProtKB-KW"/>
</dbReference>
<dbReference type="CDD" id="cd10806">
    <property type="entry name" value="YdjC_like_2"/>
    <property type="match status" value="1"/>
</dbReference>
<keyword evidence="8" id="KW-0119">Carbohydrate metabolism</keyword>
<dbReference type="STRING" id="7719.ENSCINP00000034143"/>
<dbReference type="GO" id="GO:0005975">
    <property type="term" value="P:carbohydrate metabolic process"/>
    <property type="evidence" value="ECO:0007669"/>
    <property type="project" value="InterPro"/>
</dbReference>
<dbReference type="GeneTree" id="ENSGT00390000002575"/>
<reference evidence="9" key="2">
    <citation type="submission" date="2025-08" db="UniProtKB">
        <authorList>
            <consortium name="Ensembl"/>
        </authorList>
    </citation>
    <scope>IDENTIFICATION</scope>
</reference>
<evidence type="ECO:0000256" key="6">
    <source>
        <dbReference type="ARBA" id="ARBA00022801"/>
    </source>
</evidence>
<proteinExistence type="inferred from homology"/>
<evidence type="ECO:0000256" key="8">
    <source>
        <dbReference type="ARBA" id="ARBA00023277"/>
    </source>
</evidence>
<organism evidence="9 10">
    <name type="scientific">Ciona intestinalis</name>
    <name type="common">Transparent sea squirt</name>
    <name type="synonym">Ascidia intestinalis</name>
    <dbReference type="NCBI Taxonomy" id="7719"/>
    <lineage>
        <taxon>Eukaryota</taxon>
        <taxon>Metazoa</taxon>
        <taxon>Chordata</taxon>
        <taxon>Tunicata</taxon>
        <taxon>Ascidiacea</taxon>
        <taxon>Phlebobranchia</taxon>
        <taxon>Cionidae</taxon>
        <taxon>Ciona</taxon>
    </lineage>
</organism>
<comment type="similarity">
    <text evidence="3">Belongs to the YdjC deacetylase family.</text>
</comment>
<dbReference type="GO" id="GO:0046872">
    <property type="term" value="F:metal ion binding"/>
    <property type="evidence" value="ECO:0007669"/>
    <property type="project" value="UniProtKB-KW"/>
</dbReference>
<keyword evidence="5" id="KW-0479">Metal-binding</keyword>
<name>H2XWV9_CIOIN</name>
<comment type="cofactor">
    <cofactor evidence="1">
        <name>Mg(2+)</name>
        <dbReference type="ChEBI" id="CHEBI:18420"/>
    </cofactor>
</comment>
<evidence type="ECO:0000256" key="5">
    <source>
        <dbReference type="ARBA" id="ARBA00022723"/>
    </source>
</evidence>
<evidence type="ECO:0000256" key="1">
    <source>
        <dbReference type="ARBA" id="ARBA00001946"/>
    </source>
</evidence>
<dbReference type="Ensembl" id="ENSCINT00000031333.1">
    <property type="protein sequence ID" value="ENSCINP00000034143.1"/>
    <property type="gene ID" value="ENSCING00000023276.1"/>
</dbReference>
<dbReference type="Gene3D" id="3.20.20.370">
    <property type="entry name" value="Glycoside hydrolase/deacetylase"/>
    <property type="match status" value="1"/>
</dbReference>
<dbReference type="HOGENOM" id="CLU_064244_1_0_1"/>
<dbReference type="GO" id="GO:0019213">
    <property type="term" value="F:deacetylase activity"/>
    <property type="evidence" value="ECO:0000318"/>
    <property type="project" value="GO_Central"/>
</dbReference>
<evidence type="ECO:0000256" key="2">
    <source>
        <dbReference type="ARBA" id="ARBA00003451"/>
    </source>
</evidence>
<dbReference type="OMA" id="GLHNCDW"/>
<dbReference type="AlphaFoldDB" id="H2XWV9"/>
<reference evidence="9" key="3">
    <citation type="submission" date="2025-09" db="UniProtKB">
        <authorList>
            <consortium name="Ensembl"/>
        </authorList>
    </citation>
    <scope>IDENTIFICATION</scope>
</reference>
<keyword evidence="7" id="KW-0460">Magnesium</keyword>
<dbReference type="InterPro" id="IPR006879">
    <property type="entry name" value="YdjC-like"/>
</dbReference>
<evidence type="ECO:0000256" key="7">
    <source>
        <dbReference type="ARBA" id="ARBA00022842"/>
    </source>
</evidence>
<dbReference type="SUPFAM" id="SSF88713">
    <property type="entry name" value="Glycoside hydrolase/deacetylase"/>
    <property type="match status" value="1"/>
</dbReference>
<dbReference type="PANTHER" id="PTHR31609:SF1">
    <property type="entry name" value="CARBOHYDRATE DEACETYLASE"/>
    <property type="match status" value="1"/>
</dbReference>
<accession>H2XWV9</accession>
<dbReference type="FunFam" id="3.20.20.370:FF:000015">
    <property type="entry name" value="Carbohydrate deacetylase"/>
    <property type="match status" value="1"/>
</dbReference>
<comment type="function">
    <text evidence="2">Probably catalyzes the deacetylation of acetylated carbohydrates an important step in the degradation of oligosaccharides.</text>
</comment>
<evidence type="ECO:0000256" key="3">
    <source>
        <dbReference type="ARBA" id="ARBA00008843"/>
    </source>
</evidence>
<dbReference type="Proteomes" id="UP000008144">
    <property type="component" value="Unassembled WGS sequence"/>
</dbReference>
<dbReference type="InterPro" id="IPR011330">
    <property type="entry name" value="Glyco_hydro/deAcase_b/a-brl"/>
</dbReference>
<reference evidence="10" key="1">
    <citation type="journal article" date="2002" name="Science">
        <title>The draft genome of Ciona intestinalis: insights into chordate and vertebrate origins.</title>
        <authorList>
            <person name="Dehal P."/>
            <person name="Satou Y."/>
            <person name="Campbell R.K."/>
            <person name="Chapman J."/>
            <person name="Degnan B."/>
            <person name="De Tomaso A."/>
            <person name="Davidson B."/>
            <person name="Di Gregorio A."/>
            <person name="Gelpke M."/>
            <person name="Goodstein D.M."/>
            <person name="Harafuji N."/>
            <person name="Hastings K.E."/>
            <person name="Ho I."/>
            <person name="Hotta K."/>
            <person name="Huang W."/>
            <person name="Kawashima T."/>
            <person name="Lemaire P."/>
            <person name="Martinez D."/>
            <person name="Meinertzhagen I.A."/>
            <person name="Necula S."/>
            <person name="Nonaka M."/>
            <person name="Putnam N."/>
            <person name="Rash S."/>
            <person name="Saiga H."/>
            <person name="Satake M."/>
            <person name="Terry A."/>
            <person name="Yamada L."/>
            <person name="Wang H.G."/>
            <person name="Awazu S."/>
            <person name="Azumi K."/>
            <person name="Boore J."/>
            <person name="Branno M."/>
            <person name="Chin-Bow S."/>
            <person name="DeSantis R."/>
            <person name="Doyle S."/>
            <person name="Francino P."/>
            <person name="Keys D.N."/>
            <person name="Haga S."/>
            <person name="Hayashi H."/>
            <person name="Hino K."/>
            <person name="Imai K.S."/>
            <person name="Inaba K."/>
            <person name="Kano S."/>
            <person name="Kobayashi K."/>
            <person name="Kobayashi M."/>
            <person name="Lee B.I."/>
            <person name="Makabe K.W."/>
            <person name="Manohar C."/>
            <person name="Matassi G."/>
            <person name="Medina M."/>
            <person name="Mochizuki Y."/>
            <person name="Mount S."/>
            <person name="Morishita T."/>
            <person name="Miura S."/>
            <person name="Nakayama A."/>
            <person name="Nishizaka S."/>
            <person name="Nomoto H."/>
            <person name="Ohta F."/>
            <person name="Oishi K."/>
            <person name="Rigoutsos I."/>
            <person name="Sano M."/>
            <person name="Sasaki A."/>
            <person name="Sasakura Y."/>
            <person name="Shoguchi E."/>
            <person name="Shin-i T."/>
            <person name="Spagnuolo A."/>
            <person name="Stainier D."/>
            <person name="Suzuki M.M."/>
            <person name="Tassy O."/>
            <person name="Takatori N."/>
            <person name="Tokuoka M."/>
            <person name="Yagi K."/>
            <person name="Yoshizaki F."/>
            <person name="Wada S."/>
            <person name="Zhang C."/>
            <person name="Hyatt P.D."/>
            <person name="Larimer F."/>
            <person name="Detter C."/>
            <person name="Doggett N."/>
            <person name="Glavina T."/>
            <person name="Hawkins T."/>
            <person name="Richardson P."/>
            <person name="Lucas S."/>
            <person name="Kohara Y."/>
            <person name="Levine M."/>
            <person name="Satoh N."/>
            <person name="Rokhsar D.S."/>
        </authorList>
    </citation>
    <scope>NUCLEOTIDE SEQUENCE [LARGE SCALE GENOMIC DNA]</scope>
</reference>
<dbReference type="Pfam" id="PF04794">
    <property type="entry name" value="YdjC"/>
    <property type="match status" value="1"/>
</dbReference>
<protein>
    <recommendedName>
        <fullName evidence="4">Carbohydrate deacetylase</fullName>
    </recommendedName>
</protein>
<dbReference type="PANTHER" id="PTHR31609">
    <property type="entry name" value="YDJC DEACETYLASE FAMILY MEMBER"/>
    <property type="match status" value="1"/>
</dbReference>
<dbReference type="InParanoid" id="H2XWV9"/>
<sequence length="294" mass="33566">KFSTMKRLLIVADDFGYGYQRNRGIVECFLKQSISAASILVNCKHSEDAVNLALLHNIPVSLHFNITQGKPTSDINKVRSLVGDDDMFLGKSASWKNTSYLQSEIKLELSSQINWFERKFGRMPDRVDGHQHIHVHPMVRNAFAITLQERGIKHTRLPVEDISSILHHGMPQSRLRFHEQIQMESKIAALIFDQQCIKYTPHFIGLNFVGKAMNFTLLQRSLANIYKNKRSAICELMCHPGYRCDKNSDGFLHETTADDFSCSPDREHELKVLTSNAMAAFYKSENILLNAIND</sequence>
<evidence type="ECO:0000313" key="9">
    <source>
        <dbReference type="Ensembl" id="ENSCINP00000034143.1"/>
    </source>
</evidence>
<evidence type="ECO:0000313" key="10">
    <source>
        <dbReference type="Proteomes" id="UP000008144"/>
    </source>
</evidence>